<dbReference type="OrthoDB" id="127107at2"/>
<feature type="domain" description="DUF1553" evidence="3">
    <location>
        <begin position="677"/>
        <end position="921"/>
    </location>
</feature>
<dbReference type="Pfam" id="PF07635">
    <property type="entry name" value="PSCyt1"/>
    <property type="match status" value="1"/>
</dbReference>
<proteinExistence type="predicted"/>
<name>A0A225DW25_9BACT</name>
<feature type="domain" description="Golvesin/Xly CBD-like" evidence="5">
    <location>
        <begin position="453"/>
        <end position="582"/>
    </location>
</feature>
<accession>A0A225DW25</accession>
<dbReference type="RefSeq" id="WP_088252995.1">
    <property type="nucleotide sequence ID" value="NZ_NIDE01000002.1"/>
</dbReference>
<feature type="chain" id="PRO_5013098683" description="Xanthan lyase" evidence="1">
    <location>
        <begin position="29"/>
        <end position="950"/>
    </location>
</feature>
<protein>
    <recommendedName>
        <fullName evidence="8">Xanthan lyase</fullName>
    </recommendedName>
</protein>
<dbReference type="InterPro" id="IPR033803">
    <property type="entry name" value="CBD-like_Golvesin-Xly"/>
</dbReference>
<evidence type="ECO:0000259" key="4">
    <source>
        <dbReference type="Pfam" id="PF07635"/>
    </source>
</evidence>
<keyword evidence="1" id="KW-0732">Signal</keyword>
<keyword evidence="7" id="KW-1185">Reference proteome</keyword>
<sequence>MRLAASPTGPVFAAAVIALLASHVSVCAADPMDAQKVAFFEQKIRPVLVEQCYKCHSAEAAKNKKLKGGLLLDSRDGLLTGGDSGPALAPGKVAESLLLKSLQYDGDVKMPPAGKLPAAVIADFEKWVRDGAADPRTAQAAPRKQVGPSVAEGRKFWAYQPPKAPTAPAVKQANWPAGDIDRFVLAQLEAKGLKPAADADKAVLVRRLYFDLIGLPPTPEETAAFVRDPDPAAYEKLVDKLLASPQYGERWGRHWLDVARYAESVTLRGLVFPDAWRYRDYVIDAFNRDVPFERFVREQLAGDLLPADTQADRRRLLTATTFLALGNTNLEEQDKKQLRMDVVDEQLDVITKGFLAQTVTCARCHDHKFDPIPTRDYYALAGILRNAKAMEHANVSKWVEVPLPGNPEEEAAIRKHEGAIATLQAKIKTEKARGGPVAARGGLLAVRDVGGVVVDDAAAKKVGEWQHSTFSGSYIGDGYVHDQNAGKGEKTLTFQPEVIPAGKYDVRLAYSSGPSRASAVPVTVCGADGEKEVTVDMRTLPPIDGRYVSLGEYRFEKNGLAYVIVSNEGTTGHVTADAVVFVSLDKAADKTTPTPPAATTKKPGDELKALEAELKRLKETGPKRQHVMSVVEEGRIEDARVHVRGSVQNQGDLVPRGFLQVATAAGKAPTIPKGQSGRRELADWVAARENPLTARVMANRTWHWLFGSGIVRTTDNFGITGELPSNPELLDHLATTFAADGWSVKKLVRQIVLSRAYRQSSVGDKATTAADPDNFLFGRANRRRLEAECVRDTILAVSGQLSPEQGGQTFPATLAADYGYKSASYRRSVYLPMFRNAMPELLELFDAADPSTVTGRRNVSTVAPQSLFMMNHPFVAEQAKQAATKLLAEKLPDDEARITRAYQLTLGRTPTAGEEVVALKFLAAQSTATNESWAQLFHALFASADFRYVD</sequence>
<dbReference type="InterPro" id="IPR022655">
    <property type="entry name" value="DUF1553"/>
</dbReference>
<dbReference type="InterPro" id="IPR011429">
    <property type="entry name" value="Cyt_c_Planctomycete-type"/>
</dbReference>
<organism evidence="6 7">
    <name type="scientific">Fimbriiglobus ruber</name>
    <dbReference type="NCBI Taxonomy" id="1908690"/>
    <lineage>
        <taxon>Bacteria</taxon>
        <taxon>Pseudomonadati</taxon>
        <taxon>Planctomycetota</taxon>
        <taxon>Planctomycetia</taxon>
        <taxon>Gemmatales</taxon>
        <taxon>Gemmataceae</taxon>
        <taxon>Fimbriiglobus</taxon>
    </lineage>
</organism>
<feature type="domain" description="Cytochrome C Planctomycete-type" evidence="4">
    <location>
        <begin position="52"/>
        <end position="114"/>
    </location>
</feature>
<comment type="caution">
    <text evidence="6">The sequence shown here is derived from an EMBL/GenBank/DDBJ whole genome shotgun (WGS) entry which is preliminary data.</text>
</comment>
<evidence type="ECO:0000259" key="5">
    <source>
        <dbReference type="Pfam" id="PF25275"/>
    </source>
</evidence>
<dbReference type="PANTHER" id="PTHR35889:SF3">
    <property type="entry name" value="F-BOX DOMAIN-CONTAINING PROTEIN"/>
    <property type="match status" value="1"/>
</dbReference>
<feature type="signal peptide" evidence="1">
    <location>
        <begin position="1"/>
        <end position="28"/>
    </location>
</feature>
<evidence type="ECO:0000256" key="1">
    <source>
        <dbReference type="SAM" id="SignalP"/>
    </source>
</evidence>
<evidence type="ECO:0000259" key="2">
    <source>
        <dbReference type="Pfam" id="PF07583"/>
    </source>
</evidence>
<feature type="domain" description="DUF1549" evidence="2">
    <location>
        <begin position="180"/>
        <end position="387"/>
    </location>
</feature>
<dbReference type="Proteomes" id="UP000214646">
    <property type="component" value="Unassembled WGS sequence"/>
</dbReference>
<dbReference type="InterPro" id="IPR011444">
    <property type="entry name" value="DUF1549"/>
</dbReference>
<dbReference type="Pfam" id="PF07583">
    <property type="entry name" value="PSCyt2"/>
    <property type="match status" value="1"/>
</dbReference>
<evidence type="ECO:0008006" key="8">
    <source>
        <dbReference type="Google" id="ProtNLM"/>
    </source>
</evidence>
<evidence type="ECO:0000313" key="7">
    <source>
        <dbReference type="Proteomes" id="UP000214646"/>
    </source>
</evidence>
<dbReference type="Pfam" id="PF25275">
    <property type="entry name" value="Golvesin_C"/>
    <property type="match status" value="1"/>
</dbReference>
<evidence type="ECO:0000313" key="6">
    <source>
        <dbReference type="EMBL" id="OWK45243.1"/>
    </source>
</evidence>
<evidence type="ECO:0000259" key="3">
    <source>
        <dbReference type="Pfam" id="PF07587"/>
    </source>
</evidence>
<dbReference type="EMBL" id="NIDE01000002">
    <property type="protein sequence ID" value="OWK45243.1"/>
    <property type="molecule type" value="Genomic_DNA"/>
</dbReference>
<dbReference type="PANTHER" id="PTHR35889">
    <property type="entry name" value="CYCLOINULO-OLIGOSACCHARIDE FRUCTANOTRANSFERASE-RELATED"/>
    <property type="match status" value="1"/>
</dbReference>
<dbReference type="AlphaFoldDB" id="A0A225DW25"/>
<reference evidence="7" key="1">
    <citation type="submission" date="2017-06" db="EMBL/GenBank/DDBJ databases">
        <title>Genome analysis of Fimbriiglobus ruber SP5, the first member of the order Planctomycetales with confirmed chitinolytic capability.</title>
        <authorList>
            <person name="Ravin N.V."/>
            <person name="Rakitin A.L."/>
            <person name="Ivanova A.A."/>
            <person name="Beletsky A.V."/>
            <person name="Kulichevskaya I.S."/>
            <person name="Mardanov A.V."/>
            <person name="Dedysh S.N."/>
        </authorList>
    </citation>
    <scope>NUCLEOTIDE SEQUENCE [LARGE SCALE GENOMIC DNA]</scope>
    <source>
        <strain evidence="7">SP5</strain>
    </source>
</reference>
<gene>
    <name evidence="6" type="ORF">FRUB_01574</name>
</gene>
<dbReference type="Pfam" id="PF07587">
    <property type="entry name" value="PSD1"/>
    <property type="match status" value="1"/>
</dbReference>